<dbReference type="Pfam" id="PF00931">
    <property type="entry name" value="NB-ARC"/>
    <property type="match status" value="1"/>
</dbReference>
<organism evidence="8 9">
    <name type="scientific">Helianthus annuus</name>
    <name type="common">Common sunflower</name>
    <dbReference type="NCBI Taxonomy" id="4232"/>
    <lineage>
        <taxon>Eukaryota</taxon>
        <taxon>Viridiplantae</taxon>
        <taxon>Streptophyta</taxon>
        <taxon>Embryophyta</taxon>
        <taxon>Tracheophyta</taxon>
        <taxon>Spermatophyta</taxon>
        <taxon>Magnoliopsida</taxon>
        <taxon>eudicotyledons</taxon>
        <taxon>Gunneridae</taxon>
        <taxon>Pentapetalae</taxon>
        <taxon>asterids</taxon>
        <taxon>campanulids</taxon>
        <taxon>Asterales</taxon>
        <taxon>Asteraceae</taxon>
        <taxon>Asteroideae</taxon>
        <taxon>Heliantheae alliance</taxon>
        <taxon>Heliantheae</taxon>
        <taxon>Helianthus</taxon>
    </lineage>
</organism>
<feature type="domain" description="Disease resistance N-terminal" evidence="7">
    <location>
        <begin position="9"/>
        <end position="96"/>
    </location>
</feature>
<feature type="domain" description="NB-ARC" evidence="6">
    <location>
        <begin position="172"/>
        <end position="220"/>
    </location>
</feature>
<dbReference type="EMBL" id="CM007902">
    <property type="protein sequence ID" value="OTG03222.1"/>
    <property type="molecule type" value="Genomic_DNA"/>
</dbReference>
<sequence>MAELVLSAFLGVLFEKLASAALKSIALNKGVDAEIKKWQRSLNQIQGVLADASHKEITSPPVKRWLNDLQHLAYDIDDILDGWVTEAMQSESTHKSEGITNKVRKLIPTCCTSFTQKSSMHEKLDSISTKLQELLEEKANLGLKVEEEPMSKDKNRRLQTSMFDASSIVGRQTEKEALIHKLLDDESCGQNFSIVPIVGMGGVGKPTLARLLYNEKQVRGQNLLN</sequence>
<feature type="signal peptide" evidence="5">
    <location>
        <begin position="1"/>
        <end position="20"/>
    </location>
</feature>
<evidence type="ECO:0000256" key="5">
    <source>
        <dbReference type="SAM" id="SignalP"/>
    </source>
</evidence>
<dbReference type="PANTHER" id="PTHR19338">
    <property type="entry name" value="TRANSLOCASE OF INNER MITOCHONDRIAL MEMBRANE 13 HOMOLOG"/>
    <property type="match status" value="1"/>
</dbReference>
<gene>
    <name evidence="8" type="ORF">HannXRQ_Chr13g0421701</name>
</gene>
<dbReference type="GO" id="GO:0016787">
    <property type="term" value="F:hydrolase activity"/>
    <property type="evidence" value="ECO:0007669"/>
    <property type="project" value="UniProtKB-KW"/>
</dbReference>
<dbReference type="SUPFAM" id="SSF52540">
    <property type="entry name" value="P-loop containing nucleoside triphosphate hydrolases"/>
    <property type="match status" value="1"/>
</dbReference>
<protein>
    <submittedName>
        <fullName evidence="8">Putative NB-ARC, P-loop containing nucleoside triphosphate hydrolase</fullName>
    </submittedName>
</protein>
<evidence type="ECO:0000259" key="7">
    <source>
        <dbReference type="Pfam" id="PF18052"/>
    </source>
</evidence>
<accession>A0A251SXP1</accession>
<evidence type="ECO:0000313" key="9">
    <source>
        <dbReference type="Proteomes" id="UP000215914"/>
    </source>
</evidence>
<keyword evidence="8" id="KW-0378">Hydrolase</keyword>
<dbReference type="AlphaFoldDB" id="A0A251SXP1"/>
<dbReference type="GO" id="GO:0043531">
    <property type="term" value="F:ADP binding"/>
    <property type="evidence" value="ECO:0007669"/>
    <property type="project" value="InterPro"/>
</dbReference>
<evidence type="ECO:0000256" key="1">
    <source>
        <dbReference type="ARBA" id="ARBA00022737"/>
    </source>
</evidence>
<dbReference type="InterPro" id="IPR002182">
    <property type="entry name" value="NB-ARC"/>
</dbReference>
<dbReference type="InterPro" id="IPR027417">
    <property type="entry name" value="P-loop_NTPase"/>
</dbReference>
<dbReference type="InterPro" id="IPR041118">
    <property type="entry name" value="Rx_N"/>
</dbReference>
<dbReference type="Gene3D" id="1.20.5.4130">
    <property type="match status" value="1"/>
</dbReference>
<keyword evidence="5" id="KW-0732">Signal</keyword>
<keyword evidence="4" id="KW-0175">Coiled coil</keyword>
<name>A0A251SXP1_HELAN</name>
<keyword evidence="2" id="KW-0547">Nucleotide-binding</keyword>
<reference evidence="9" key="1">
    <citation type="journal article" date="2017" name="Nature">
        <title>The sunflower genome provides insights into oil metabolism, flowering and Asterid evolution.</title>
        <authorList>
            <person name="Badouin H."/>
            <person name="Gouzy J."/>
            <person name="Grassa C.J."/>
            <person name="Murat F."/>
            <person name="Staton S.E."/>
            <person name="Cottret L."/>
            <person name="Lelandais-Briere C."/>
            <person name="Owens G.L."/>
            <person name="Carrere S."/>
            <person name="Mayjonade B."/>
            <person name="Legrand L."/>
            <person name="Gill N."/>
            <person name="Kane N.C."/>
            <person name="Bowers J.E."/>
            <person name="Hubner S."/>
            <person name="Bellec A."/>
            <person name="Berard A."/>
            <person name="Berges H."/>
            <person name="Blanchet N."/>
            <person name="Boniface M.C."/>
            <person name="Brunel D."/>
            <person name="Catrice O."/>
            <person name="Chaidir N."/>
            <person name="Claudel C."/>
            <person name="Donnadieu C."/>
            <person name="Faraut T."/>
            <person name="Fievet G."/>
            <person name="Helmstetter N."/>
            <person name="King M."/>
            <person name="Knapp S.J."/>
            <person name="Lai Z."/>
            <person name="Le Paslier M.C."/>
            <person name="Lippi Y."/>
            <person name="Lorenzon L."/>
            <person name="Mandel J.R."/>
            <person name="Marage G."/>
            <person name="Marchand G."/>
            <person name="Marquand E."/>
            <person name="Bret-Mestries E."/>
            <person name="Morien E."/>
            <person name="Nambeesan S."/>
            <person name="Nguyen T."/>
            <person name="Pegot-Espagnet P."/>
            <person name="Pouilly N."/>
            <person name="Raftis F."/>
            <person name="Sallet E."/>
            <person name="Schiex T."/>
            <person name="Thomas J."/>
            <person name="Vandecasteele C."/>
            <person name="Vares D."/>
            <person name="Vear F."/>
            <person name="Vautrin S."/>
            <person name="Crespi M."/>
            <person name="Mangin B."/>
            <person name="Burke J.M."/>
            <person name="Salse J."/>
            <person name="Munos S."/>
            <person name="Vincourt P."/>
            <person name="Rieseberg L.H."/>
            <person name="Langlade N.B."/>
        </authorList>
    </citation>
    <scope>NUCLEOTIDE SEQUENCE [LARGE SCALE GENOMIC DNA]</scope>
    <source>
        <strain evidence="9">cv. SF193</strain>
    </source>
</reference>
<dbReference type="GO" id="GO:0006952">
    <property type="term" value="P:defense response"/>
    <property type="evidence" value="ECO:0007669"/>
    <property type="project" value="UniProtKB-KW"/>
</dbReference>
<dbReference type="Proteomes" id="UP000215914">
    <property type="component" value="Chromosome 13"/>
</dbReference>
<keyword evidence="9" id="KW-1185">Reference proteome</keyword>
<dbReference type="InParanoid" id="A0A251SXP1"/>
<dbReference type="Gene3D" id="3.40.50.300">
    <property type="entry name" value="P-loop containing nucleotide triphosphate hydrolases"/>
    <property type="match status" value="1"/>
</dbReference>
<evidence type="ECO:0000259" key="6">
    <source>
        <dbReference type="Pfam" id="PF00931"/>
    </source>
</evidence>
<dbReference type="Pfam" id="PF18052">
    <property type="entry name" value="Rx_N"/>
    <property type="match status" value="1"/>
</dbReference>
<dbReference type="PANTHER" id="PTHR19338:SF73">
    <property type="entry name" value="DISEASE RESISTANCE PROTEIN RGA2-LIKE"/>
    <property type="match status" value="1"/>
</dbReference>
<keyword evidence="3" id="KW-0611">Plant defense</keyword>
<evidence type="ECO:0000313" key="8">
    <source>
        <dbReference type="EMBL" id="OTG03222.1"/>
    </source>
</evidence>
<feature type="chain" id="PRO_5013372695" evidence="5">
    <location>
        <begin position="21"/>
        <end position="225"/>
    </location>
</feature>
<evidence type="ECO:0000256" key="4">
    <source>
        <dbReference type="SAM" id="Coils"/>
    </source>
</evidence>
<dbReference type="OMA" id="YATHVEI"/>
<feature type="coiled-coil region" evidence="4">
    <location>
        <begin position="117"/>
        <end position="144"/>
    </location>
</feature>
<proteinExistence type="predicted"/>
<evidence type="ECO:0000256" key="3">
    <source>
        <dbReference type="ARBA" id="ARBA00022821"/>
    </source>
</evidence>
<keyword evidence="1" id="KW-0677">Repeat</keyword>
<evidence type="ECO:0000256" key="2">
    <source>
        <dbReference type="ARBA" id="ARBA00022741"/>
    </source>
</evidence>